<dbReference type="EMBL" id="JAYRBN010000058">
    <property type="protein sequence ID" value="KAL2742163.1"/>
    <property type="molecule type" value="Genomic_DNA"/>
</dbReference>
<dbReference type="AlphaFoldDB" id="A0ABD2CAS9"/>
<evidence type="ECO:0000313" key="3">
    <source>
        <dbReference type="Proteomes" id="UP001607303"/>
    </source>
</evidence>
<name>A0ABD2CAS9_VESMC</name>
<accession>A0ABD2CAS9</accession>
<evidence type="ECO:0000313" key="2">
    <source>
        <dbReference type="EMBL" id="KAL2742163.1"/>
    </source>
</evidence>
<feature type="compositionally biased region" description="Polar residues" evidence="1">
    <location>
        <begin position="1"/>
        <end position="18"/>
    </location>
</feature>
<reference evidence="2 3" key="1">
    <citation type="journal article" date="2024" name="Ann. Entomol. Soc. Am.">
        <title>Genomic analyses of the southern and eastern yellowjacket wasps (Hymenoptera: Vespidae) reveal evolutionary signatures of social life.</title>
        <authorList>
            <person name="Catto M.A."/>
            <person name="Caine P.B."/>
            <person name="Orr S.E."/>
            <person name="Hunt B.G."/>
            <person name="Goodisman M.A.D."/>
        </authorList>
    </citation>
    <scope>NUCLEOTIDE SEQUENCE [LARGE SCALE GENOMIC DNA]</scope>
    <source>
        <strain evidence="2">232</strain>
        <tissue evidence="2">Head and thorax</tissue>
    </source>
</reference>
<feature type="region of interest" description="Disordered" evidence="1">
    <location>
        <begin position="1"/>
        <end position="28"/>
    </location>
</feature>
<organism evidence="2 3">
    <name type="scientific">Vespula maculifrons</name>
    <name type="common">Eastern yellow jacket</name>
    <name type="synonym">Wasp</name>
    <dbReference type="NCBI Taxonomy" id="7453"/>
    <lineage>
        <taxon>Eukaryota</taxon>
        <taxon>Metazoa</taxon>
        <taxon>Ecdysozoa</taxon>
        <taxon>Arthropoda</taxon>
        <taxon>Hexapoda</taxon>
        <taxon>Insecta</taxon>
        <taxon>Pterygota</taxon>
        <taxon>Neoptera</taxon>
        <taxon>Endopterygota</taxon>
        <taxon>Hymenoptera</taxon>
        <taxon>Apocrita</taxon>
        <taxon>Aculeata</taxon>
        <taxon>Vespoidea</taxon>
        <taxon>Vespidae</taxon>
        <taxon>Vespinae</taxon>
        <taxon>Vespula</taxon>
    </lineage>
</organism>
<protein>
    <submittedName>
        <fullName evidence="2">Kv channel-interacting protein 1-like isoform X1</fullName>
    </submittedName>
</protein>
<keyword evidence="3" id="KW-1185">Reference proteome</keyword>
<proteinExistence type="predicted"/>
<dbReference type="Proteomes" id="UP001607303">
    <property type="component" value="Unassembled WGS sequence"/>
</dbReference>
<gene>
    <name evidence="2" type="ORF">V1477_009792</name>
</gene>
<sequence length="66" mass="7666">MYSVTVTPGRSSEKQSTSRNKETELVGYKSRRRESVPVRVLNYIRSQFQAEGISVNKRITQNFLTR</sequence>
<evidence type="ECO:0000256" key="1">
    <source>
        <dbReference type="SAM" id="MobiDB-lite"/>
    </source>
</evidence>
<comment type="caution">
    <text evidence="2">The sequence shown here is derived from an EMBL/GenBank/DDBJ whole genome shotgun (WGS) entry which is preliminary data.</text>
</comment>